<name>A0A6N8SFL8_9HYPH</name>
<evidence type="ECO:0000313" key="1">
    <source>
        <dbReference type="EMBL" id="MXN46106.1"/>
    </source>
</evidence>
<gene>
    <name evidence="1" type="ORF">GR138_12985</name>
</gene>
<protein>
    <recommendedName>
        <fullName evidence="3">Transcriptional regulator</fullName>
    </recommendedName>
</protein>
<reference evidence="1 2" key="1">
    <citation type="submission" date="2019-12" db="EMBL/GenBank/DDBJ databases">
        <title>Shinella kummerowiae sp. nov., a symbiotic bacterium isolated from root nodules of the herbal legume Kummerowia stipulacea.</title>
        <authorList>
            <person name="Gao J."/>
        </authorList>
    </citation>
    <scope>NUCLEOTIDE SEQUENCE [LARGE SCALE GENOMIC DNA]</scope>
    <source>
        <strain evidence="1 2">CCBAU 25048</strain>
    </source>
</reference>
<comment type="caution">
    <text evidence="1">The sequence shown here is derived from an EMBL/GenBank/DDBJ whole genome shotgun (WGS) entry which is preliminary data.</text>
</comment>
<sequence length="105" mass="11609">MTAPAELTDIQWCVLDLLLRAKNKGVPRVNRMELLRSSSVLDGVKVKLVFAALGMCNGDYVELHGQHDFEITAAGEQLFLARYAKPTSVADIVIALPDRSREVLQ</sequence>
<keyword evidence="2" id="KW-1185">Reference proteome</keyword>
<dbReference type="OrthoDB" id="580775at2"/>
<evidence type="ECO:0000313" key="2">
    <source>
        <dbReference type="Proteomes" id="UP000435802"/>
    </source>
</evidence>
<evidence type="ECO:0008006" key="3">
    <source>
        <dbReference type="Google" id="ProtNLM"/>
    </source>
</evidence>
<dbReference type="EMBL" id="WUMK01000004">
    <property type="protein sequence ID" value="MXN46106.1"/>
    <property type="molecule type" value="Genomic_DNA"/>
</dbReference>
<dbReference type="AlphaFoldDB" id="A0A6N8SFL8"/>
<organism evidence="1 2">
    <name type="scientific">Shinella kummerowiae</name>
    <dbReference type="NCBI Taxonomy" id="417745"/>
    <lineage>
        <taxon>Bacteria</taxon>
        <taxon>Pseudomonadati</taxon>
        <taxon>Pseudomonadota</taxon>
        <taxon>Alphaproteobacteria</taxon>
        <taxon>Hyphomicrobiales</taxon>
        <taxon>Rhizobiaceae</taxon>
        <taxon>Shinella</taxon>
    </lineage>
</organism>
<proteinExistence type="predicted"/>
<accession>A0A6N8SFL8</accession>
<dbReference type="Proteomes" id="UP000435802">
    <property type="component" value="Unassembled WGS sequence"/>
</dbReference>
<dbReference type="RefSeq" id="WP_160859653.1">
    <property type="nucleotide sequence ID" value="NZ_WUMK01000004.1"/>
</dbReference>